<evidence type="ECO:0000313" key="1">
    <source>
        <dbReference type="EMBL" id="KKN07709.1"/>
    </source>
</evidence>
<dbReference type="EMBL" id="LAZR01004538">
    <property type="protein sequence ID" value="KKN07709.1"/>
    <property type="molecule type" value="Genomic_DNA"/>
</dbReference>
<gene>
    <name evidence="1" type="ORF">LCGC14_1064230</name>
</gene>
<reference evidence="1" key="1">
    <citation type="journal article" date="2015" name="Nature">
        <title>Complex archaea that bridge the gap between prokaryotes and eukaryotes.</title>
        <authorList>
            <person name="Spang A."/>
            <person name="Saw J.H."/>
            <person name="Jorgensen S.L."/>
            <person name="Zaremba-Niedzwiedzka K."/>
            <person name="Martijn J."/>
            <person name="Lind A.E."/>
            <person name="van Eijk R."/>
            <person name="Schleper C."/>
            <person name="Guy L."/>
            <person name="Ettema T.J."/>
        </authorList>
    </citation>
    <scope>NUCLEOTIDE SEQUENCE</scope>
</reference>
<sequence>KEAQVATKEVQENKTDVEAKLKLETDDLYIKIKPASDGQQFDETDARIDARIVVSNAARDYAADGQ</sequence>
<feature type="non-terminal residue" evidence="1">
    <location>
        <position position="1"/>
    </location>
</feature>
<dbReference type="AlphaFoldDB" id="A0A0F9MPW6"/>
<organism evidence="1">
    <name type="scientific">marine sediment metagenome</name>
    <dbReference type="NCBI Taxonomy" id="412755"/>
    <lineage>
        <taxon>unclassified sequences</taxon>
        <taxon>metagenomes</taxon>
        <taxon>ecological metagenomes</taxon>
    </lineage>
</organism>
<protein>
    <submittedName>
        <fullName evidence="1">Uncharacterized protein</fullName>
    </submittedName>
</protein>
<name>A0A0F9MPW6_9ZZZZ</name>
<comment type="caution">
    <text evidence="1">The sequence shown here is derived from an EMBL/GenBank/DDBJ whole genome shotgun (WGS) entry which is preliminary data.</text>
</comment>
<accession>A0A0F9MPW6</accession>
<proteinExistence type="predicted"/>